<comment type="caution">
    <text evidence="2">The sequence shown here is derived from an EMBL/GenBank/DDBJ whole genome shotgun (WGS) entry which is preliminary data.</text>
</comment>
<evidence type="ECO:0000313" key="2">
    <source>
        <dbReference type="EMBL" id="GFY41475.1"/>
    </source>
</evidence>
<protein>
    <submittedName>
        <fullName evidence="2">Uncharacterized protein</fullName>
    </submittedName>
</protein>
<dbReference type="AlphaFoldDB" id="A0A8X7BRW3"/>
<sequence>MPAKRKGSDLGRRMTKSTAMQNRRAQRIDEQVQENNEDVRVNMAQLRESQLQEARAEQIQLRRLEQRQARQFVVNTRRANGQQRQQVHQAFTSDSFRRLAFECEPDIKNSQ</sequence>
<evidence type="ECO:0000256" key="1">
    <source>
        <dbReference type="SAM" id="MobiDB-lite"/>
    </source>
</evidence>
<gene>
    <name evidence="2" type="ORF">TNIN_104231</name>
</gene>
<feature type="region of interest" description="Disordered" evidence="1">
    <location>
        <begin position="1"/>
        <end position="32"/>
    </location>
</feature>
<accession>A0A8X7BRW3</accession>
<dbReference type="OrthoDB" id="6437323at2759"/>
<evidence type="ECO:0000313" key="3">
    <source>
        <dbReference type="Proteomes" id="UP000886998"/>
    </source>
</evidence>
<name>A0A8X7BRW3_9ARAC</name>
<feature type="compositionally biased region" description="Basic and acidic residues" evidence="1">
    <location>
        <begin position="1"/>
        <end position="12"/>
    </location>
</feature>
<keyword evidence="3" id="KW-1185">Reference proteome</keyword>
<proteinExistence type="predicted"/>
<organism evidence="2 3">
    <name type="scientific">Trichonephila inaurata madagascariensis</name>
    <dbReference type="NCBI Taxonomy" id="2747483"/>
    <lineage>
        <taxon>Eukaryota</taxon>
        <taxon>Metazoa</taxon>
        <taxon>Ecdysozoa</taxon>
        <taxon>Arthropoda</taxon>
        <taxon>Chelicerata</taxon>
        <taxon>Arachnida</taxon>
        <taxon>Araneae</taxon>
        <taxon>Araneomorphae</taxon>
        <taxon>Entelegynae</taxon>
        <taxon>Araneoidea</taxon>
        <taxon>Nephilidae</taxon>
        <taxon>Trichonephila</taxon>
        <taxon>Trichonephila inaurata</taxon>
    </lineage>
</organism>
<dbReference type="Proteomes" id="UP000886998">
    <property type="component" value="Unassembled WGS sequence"/>
</dbReference>
<dbReference type="EMBL" id="BMAV01002538">
    <property type="protein sequence ID" value="GFY41475.1"/>
    <property type="molecule type" value="Genomic_DNA"/>
</dbReference>
<reference evidence="2" key="1">
    <citation type="submission" date="2020-08" db="EMBL/GenBank/DDBJ databases">
        <title>Multicomponent nature underlies the extraordinary mechanical properties of spider dragline silk.</title>
        <authorList>
            <person name="Kono N."/>
            <person name="Nakamura H."/>
            <person name="Mori M."/>
            <person name="Yoshida Y."/>
            <person name="Ohtoshi R."/>
            <person name="Malay A.D."/>
            <person name="Moran D.A.P."/>
            <person name="Tomita M."/>
            <person name="Numata K."/>
            <person name="Arakawa K."/>
        </authorList>
    </citation>
    <scope>NUCLEOTIDE SEQUENCE</scope>
</reference>